<dbReference type="OrthoDB" id="9799225at2"/>
<evidence type="ECO:0000313" key="7">
    <source>
        <dbReference type="EMBL" id="PSM53275.1"/>
    </source>
</evidence>
<dbReference type="EMBL" id="PDHH01000001">
    <property type="protein sequence ID" value="PSM53275.1"/>
    <property type="molecule type" value="Genomic_DNA"/>
</dbReference>
<comment type="subcellular location">
    <subcellularLocation>
        <location evidence="1">Membrane</location>
        <topology evidence="1">Multi-pass membrane protein</topology>
    </subcellularLocation>
</comment>
<dbReference type="RefSeq" id="WP_106869907.1">
    <property type="nucleotide sequence ID" value="NZ_CP053841.1"/>
</dbReference>
<gene>
    <name evidence="7" type="ORF">CQ405_01655</name>
</gene>
<evidence type="ECO:0000256" key="1">
    <source>
        <dbReference type="ARBA" id="ARBA00004141"/>
    </source>
</evidence>
<proteinExistence type="inferred from homology"/>
<evidence type="ECO:0000256" key="3">
    <source>
        <dbReference type="ARBA" id="ARBA00022692"/>
    </source>
</evidence>
<protein>
    <submittedName>
        <fullName evidence="7">AI-2E family transporter</fullName>
    </submittedName>
</protein>
<feature type="transmembrane region" description="Helical" evidence="6">
    <location>
        <begin position="258"/>
        <end position="276"/>
    </location>
</feature>
<evidence type="ECO:0000313" key="8">
    <source>
        <dbReference type="Proteomes" id="UP000240535"/>
    </source>
</evidence>
<reference evidence="8" key="1">
    <citation type="submission" date="2017-10" db="EMBL/GenBank/DDBJ databases">
        <title>Campylobacter species from seals.</title>
        <authorList>
            <person name="Gilbert M.J."/>
            <person name="Zomer A.L."/>
            <person name="Timmerman A.J."/>
            <person name="Duim B."/>
            <person name="Wagenaar J.A."/>
        </authorList>
    </citation>
    <scope>NUCLEOTIDE SEQUENCE [LARGE SCALE GENOMIC DNA]</scope>
    <source>
        <strain evidence="8">17S00004-5</strain>
    </source>
</reference>
<evidence type="ECO:0000256" key="6">
    <source>
        <dbReference type="SAM" id="Phobius"/>
    </source>
</evidence>
<feature type="transmembrane region" description="Helical" evidence="6">
    <location>
        <begin position="141"/>
        <end position="160"/>
    </location>
</feature>
<evidence type="ECO:0000256" key="4">
    <source>
        <dbReference type="ARBA" id="ARBA00022989"/>
    </source>
</evidence>
<dbReference type="PANTHER" id="PTHR21716:SF64">
    <property type="entry name" value="AI-2 TRANSPORT PROTEIN TQSA"/>
    <property type="match status" value="1"/>
</dbReference>
<comment type="caution">
    <text evidence="7">The sequence shown here is derived from an EMBL/GenBank/DDBJ whole genome shotgun (WGS) entry which is preliminary data.</text>
</comment>
<accession>A0A2P8R466</accession>
<feature type="transmembrane region" description="Helical" evidence="6">
    <location>
        <begin position="288"/>
        <end position="312"/>
    </location>
</feature>
<dbReference type="Pfam" id="PF01594">
    <property type="entry name" value="AI-2E_transport"/>
    <property type="match status" value="1"/>
</dbReference>
<sequence>MKSQKILISLAAIVIILAGLKAASGIVVPFLLAVFIAIIVSPLMDMLEKIKIPRSISFLLVSIGFFWLLTILGNITFGTMYDFMAQLPEFQRKFSVLMDDWIEKINSYDIITIDSKFANLEKFGLDPNSIFSTTSSFVKKTGSIISTSFFLFLMVAFMLFETRILKDKVAYMNQQNPAANVFVDGFVYNLKRYLLIKTIASATTGLFIGTSLWYLGIPYAKLWGILAFFLNYIPTIGSIVAAIPAIFVTLISGDLADAFWVLGIYLTANMVIGSIIEPKFLGDGLGISTIIVLLSLLLWGYVFGIGGLFLAVPITMSLQIALNINPKTKFISVLLSNKVD</sequence>
<dbReference type="PANTHER" id="PTHR21716">
    <property type="entry name" value="TRANSMEMBRANE PROTEIN"/>
    <property type="match status" value="1"/>
</dbReference>
<dbReference type="InterPro" id="IPR002549">
    <property type="entry name" value="AI-2E-like"/>
</dbReference>
<keyword evidence="8" id="KW-1185">Reference proteome</keyword>
<feature type="transmembrane region" description="Helical" evidence="6">
    <location>
        <begin position="222"/>
        <end position="251"/>
    </location>
</feature>
<keyword evidence="4 6" id="KW-1133">Transmembrane helix</keyword>
<name>A0A2P8R466_9BACT</name>
<keyword evidence="3 6" id="KW-0812">Transmembrane</keyword>
<organism evidence="7 8">
    <name type="scientific">Campylobacter blaseri</name>
    <dbReference type="NCBI Taxonomy" id="2042961"/>
    <lineage>
        <taxon>Bacteria</taxon>
        <taxon>Pseudomonadati</taxon>
        <taxon>Campylobacterota</taxon>
        <taxon>Epsilonproteobacteria</taxon>
        <taxon>Campylobacterales</taxon>
        <taxon>Campylobacteraceae</taxon>
        <taxon>Campylobacter</taxon>
    </lineage>
</organism>
<evidence type="ECO:0000256" key="2">
    <source>
        <dbReference type="ARBA" id="ARBA00009773"/>
    </source>
</evidence>
<comment type="similarity">
    <text evidence="2">Belongs to the autoinducer-2 exporter (AI-2E) (TC 2.A.86) family.</text>
</comment>
<keyword evidence="5 6" id="KW-0472">Membrane</keyword>
<feature type="transmembrane region" description="Helical" evidence="6">
    <location>
        <begin position="194"/>
        <end position="216"/>
    </location>
</feature>
<dbReference type="GO" id="GO:0016020">
    <property type="term" value="C:membrane"/>
    <property type="evidence" value="ECO:0007669"/>
    <property type="project" value="UniProtKB-SubCell"/>
</dbReference>
<dbReference type="AlphaFoldDB" id="A0A2P8R466"/>
<dbReference type="Proteomes" id="UP000240535">
    <property type="component" value="Unassembled WGS sequence"/>
</dbReference>
<evidence type="ECO:0000256" key="5">
    <source>
        <dbReference type="ARBA" id="ARBA00023136"/>
    </source>
</evidence>
<dbReference type="GO" id="GO:0055085">
    <property type="term" value="P:transmembrane transport"/>
    <property type="evidence" value="ECO:0007669"/>
    <property type="project" value="TreeGrafter"/>
</dbReference>
<feature type="transmembrane region" description="Helical" evidence="6">
    <location>
        <begin position="59"/>
        <end position="81"/>
    </location>
</feature>